<comment type="caution">
    <text evidence="3">The sequence shown here is derived from an EMBL/GenBank/DDBJ whole genome shotgun (WGS) entry which is preliminary data.</text>
</comment>
<protein>
    <recommendedName>
        <fullName evidence="2">SLH domain-containing protein</fullName>
    </recommendedName>
</protein>
<dbReference type="InterPro" id="IPR051465">
    <property type="entry name" value="Cell_Envelope_Struct_Comp"/>
</dbReference>
<keyword evidence="4" id="KW-1185">Reference proteome</keyword>
<feature type="domain" description="SLH" evidence="2">
    <location>
        <begin position="663"/>
        <end position="720"/>
    </location>
</feature>
<dbReference type="InterPro" id="IPR001119">
    <property type="entry name" value="SLH_dom"/>
</dbReference>
<reference evidence="3" key="1">
    <citation type="journal article" date="2014" name="Int. J. Syst. Evol. Microbiol.">
        <title>Complete genome sequence of Corynebacterium casei LMG S-19264T (=DSM 44701T), isolated from a smear-ripened cheese.</title>
        <authorList>
            <consortium name="US DOE Joint Genome Institute (JGI-PGF)"/>
            <person name="Walter F."/>
            <person name="Albersmeier A."/>
            <person name="Kalinowski J."/>
            <person name="Ruckert C."/>
        </authorList>
    </citation>
    <scope>NUCLEOTIDE SEQUENCE</scope>
    <source>
        <strain evidence="3">CGMCC 1.15178</strain>
    </source>
</reference>
<keyword evidence="1" id="KW-0732">Signal</keyword>
<accession>A0A917E0F7</accession>
<feature type="domain" description="SLH" evidence="2">
    <location>
        <begin position="544"/>
        <end position="607"/>
    </location>
</feature>
<proteinExistence type="predicted"/>
<evidence type="ECO:0000256" key="1">
    <source>
        <dbReference type="SAM" id="SignalP"/>
    </source>
</evidence>
<dbReference type="RefSeq" id="WP_188997452.1">
    <property type="nucleotide sequence ID" value="NZ_BMHP01000005.1"/>
</dbReference>
<name>A0A917E0F7_9BACL</name>
<dbReference type="InterPro" id="IPR025883">
    <property type="entry name" value="Cadherin-like_domain"/>
</dbReference>
<feature type="domain" description="SLH" evidence="2">
    <location>
        <begin position="608"/>
        <end position="662"/>
    </location>
</feature>
<evidence type="ECO:0000313" key="4">
    <source>
        <dbReference type="Proteomes" id="UP000612456"/>
    </source>
</evidence>
<dbReference type="Gene3D" id="2.60.220.30">
    <property type="match status" value="1"/>
</dbReference>
<dbReference type="PANTHER" id="PTHR43308:SF5">
    <property type="entry name" value="S-LAYER PROTEIN _ PEPTIDOGLYCAN ENDO-BETA-N-ACETYLGLUCOSAMINIDASE"/>
    <property type="match status" value="1"/>
</dbReference>
<organism evidence="3 4">
    <name type="scientific">Paenibacillus nasutitermitis</name>
    <dbReference type="NCBI Taxonomy" id="1652958"/>
    <lineage>
        <taxon>Bacteria</taxon>
        <taxon>Bacillati</taxon>
        <taxon>Bacillota</taxon>
        <taxon>Bacilli</taxon>
        <taxon>Bacillales</taxon>
        <taxon>Paenibacillaceae</taxon>
        <taxon>Paenibacillus</taxon>
    </lineage>
</organism>
<feature type="signal peptide" evidence="1">
    <location>
        <begin position="1"/>
        <end position="25"/>
    </location>
</feature>
<dbReference type="AlphaFoldDB" id="A0A917E0F7"/>
<dbReference type="Pfam" id="PF00395">
    <property type="entry name" value="SLH"/>
    <property type="match status" value="3"/>
</dbReference>
<feature type="chain" id="PRO_5037941440" description="SLH domain-containing protein" evidence="1">
    <location>
        <begin position="26"/>
        <end position="720"/>
    </location>
</feature>
<reference evidence="3" key="2">
    <citation type="submission" date="2020-09" db="EMBL/GenBank/DDBJ databases">
        <authorList>
            <person name="Sun Q."/>
            <person name="Zhou Y."/>
        </authorList>
    </citation>
    <scope>NUCLEOTIDE SEQUENCE</scope>
    <source>
        <strain evidence="3">CGMCC 1.15178</strain>
    </source>
</reference>
<sequence>MKKKWLGLLLTLVLVFTLLPAYAFADNYNLVVSVNNNQVILTGGNASYGGKNLTLRVADNSNTNILADQNKADANGNYSFGPYTLEAGNYTAYVGGVGNPESKTFTVSQSPVGNTNANLKSLQLSGIPFDFSADKTDYPISVGNAVSSVTVTASAADPQAIIKINNETAATKQVNVNEGVTQVSVEVTAQDGITKKTYSLSITRPAVQTVVSNVPIQVSTEPLSLSIPEGTTNATLQVTSDVAGTTRTATLPLIEVKAVTSLGNVSLSIPAGTKITAPANWDGVIKLPTLLSNSSVWPDSGDVSAVIEVGSEDVTLTFDKAVRLLLPYQAGKAAGYAKGNVFTPITKALSTDTQTAADTEIQAGGDAKIDVGNDQVIWTKHFTKFASYTPASNGGYYGNIGGNASNVISTNGGTVDQNGVKIVIPAGAVASDIKVTVDKVTDVSKLPVDPSQKLVSDVFEIKKDNADNFSAAVSITLPFNKTLVDPAQTSVGIYWFNEQTNKWIALDNTQVDKTNFTATGSVNHFGKFAVLADVKKEDIPTTKPNSVELSDIKGHWAETNIQALIQLEAITGYPDGTFKPSKSITRAEFVSVLVKAFDLPAKDGKTFTDITDHWAKSFIATAAAHGIISGYSDTAFGPNNLITREQMAQMIVSASNIELVSSGKTYKDSADISGWAKAAVLTAVSKELIGGYEDGTLKPKGNATRAEAVTIILRALNLNK</sequence>
<dbReference type="Pfam" id="PF12733">
    <property type="entry name" value="Cadherin-like"/>
    <property type="match status" value="1"/>
</dbReference>
<evidence type="ECO:0000259" key="2">
    <source>
        <dbReference type="PROSITE" id="PS51272"/>
    </source>
</evidence>
<gene>
    <name evidence="3" type="ORF">GCM10010911_57160</name>
</gene>
<dbReference type="EMBL" id="BMHP01000005">
    <property type="protein sequence ID" value="GGD91031.1"/>
    <property type="molecule type" value="Genomic_DNA"/>
</dbReference>
<evidence type="ECO:0000313" key="3">
    <source>
        <dbReference type="EMBL" id="GGD91031.1"/>
    </source>
</evidence>
<dbReference type="Proteomes" id="UP000612456">
    <property type="component" value="Unassembled WGS sequence"/>
</dbReference>
<dbReference type="PANTHER" id="PTHR43308">
    <property type="entry name" value="OUTER MEMBRANE PROTEIN ALPHA-RELATED"/>
    <property type="match status" value="1"/>
</dbReference>
<dbReference type="PROSITE" id="PS51272">
    <property type="entry name" value="SLH"/>
    <property type="match status" value="3"/>
</dbReference>